<reference evidence="2" key="1">
    <citation type="submission" date="2021-04" db="EMBL/GenBank/DDBJ databases">
        <title>Genome sequence of Woronichinia naegeliana from Washington state freshwater lake bloom.</title>
        <authorList>
            <person name="Dreher T.W."/>
        </authorList>
    </citation>
    <scope>NUCLEOTIDE SEQUENCE</scope>
    <source>
        <strain evidence="2">WA131</strain>
    </source>
</reference>
<dbReference type="EMBL" id="CP073041">
    <property type="protein sequence ID" value="UXE64297.1"/>
    <property type="molecule type" value="Genomic_DNA"/>
</dbReference>
<proteinExistence type="predicted"/>
<protein>
    <recommendedName>
        <fullName evidence="3">DUF104 domain-containing protein</fullName>
    </recommendedName>
</protein>
<dbReference type="KEGG" id="wna:KA717_18530"/>
<evidence type="ECO:0000313" key="2">
    <source>
        <dbReference type="EMBL" id="UXE64297.1"/>
    </source>
</evidence>
<sequence>MLQELTVTYDGLTFHPEETVLLEPNTRYLIQIISQADQTQKVDNNAWDILEEMTGTYEAPEDWSSEHDHYLYGTPKKNSNDEQG</sequence>
<gene>
    <name evidence="2" type="ORF">KA717_18530</name>
</gene>
<dbReference type="AlphaFoldDB" id="A0A977L2P1"/>
<evidence type="ECO:0008006" key="3">
    <source>
        <dbReference type="Google" id="ProtNLM"/>
    </source>
</evidence>
<name>A0A977L2P1_9CYAN</name>
<accession>A0A977L2P1</accession>
<evidence type="ECO:0000256" key="1">
    <source>
        <dbReference type="SAM" id="MobiDB-lite"/>
    </source>
</evidence>
<organism evidence="2">
    <name type="scientific">Woronichinia naegeliana WA131</name>
    <dbReference type="NCBI Taxonomy" id="2824559"/>
    <lineage>
        <taxon>Bacteria</taxon>
        <taxon>Bacillati</taxon>
        <taxon>Cyanobacteriota</taxon>
        <taxon>Cyanophyceae</taxon>
        <taxon>Synechococcales</taxon>
        <taxon>Coelosphaeriaceae</taxon>
        <taxon>Woronichinia</taxon>
    </lineage>
</organism>
<feature type="region of interest" description="Disordered" evidence="1">
    <location>
        <begin position="60"/>
        <end position="84"/>
    </location>
</feature>
<dbReference type="Proteomes" id="UP001065613">
    <property type="component" value="Chromosome"/>
</dbReference>